<dbReference type="Gene3D" id="3.40.630.30">
    <property type="match status" value="2"/>
</dbReference>
<dbReference type="InterPro" id="IPR051531">
    <property type="entry name" value="N-acetyltransferase"/>
</dbReference>
<accession>A0AAP5LQQ3</accession>
<dbReference type="CDD" id="cd04301">
    <property type="entry name" value="NAT_SF"/>
    <property type="match status" value="1"/>
</dbReference>
<evidence type="ECO:0000313" key="3">
    <source>
        <dbReference type="Proteomes" id="UP001254832"/>
    </source>
</evidence>
<name>A0AAP5LQQ3_PAEAM</name>
<dbReference type="SUPFAM" id="SSF55729">
    <property type="entry name" value="Acyl-CoA N-acyltransferases (Nat)"/>
    <property type="match status" value="2"/>
</dbReference>
<dbReference type="Pfam" id="PF00583">
    <property type="entry name" value="Acetyltransf_1"/>
    <property type="match status" value="1"/>
</dbReference>
<dbReference type="InterPro" id="IPR000182">
    <property type="entry name" value="GNAT_dom"/>
</dbReference>
<sequence>MSDVQAVFQHFSDATVTQFMDIEPCVSLTEAEEIIQFHIADSGCRYGLFLKLNHELVGTCGFHCWDQGQPSKAEIGFDLSASYWGQGLMHEALTEVVKIGFDLMKVDYIEATVEQENARSIRLLEKMHFYKHDELVDKLLYYTLTKREAARTILIKKEQVNVMDSPNITLRRITKENELSCIALKPREDQLSLVATNADSLVHAVKEVTSIPHGIYADDLMVGFVLFDNEVYSDGYYWILRLMIDEKYQGQGYGRSAIKQLINQLKDRTDCRQIRVSHVPHNTVANRLYKRCGFQETGEFEDNGDIILSYSFEVNGHGD</sequence>
<reference evidence="2" key="1">
    <citation type="submission" date="2023-07" db="EMBL/GenBank/DDBJ databases">
        <title>Sorghum-associated microbial communities from plants grown in Nebraska, USA.</title>
        <authorList>
            <person name="Schachtman D."/>
        </authorList>
    </citation>
    <scope>NUCLEOTIDE SEQUENCE</scope>
    <source>
        <strain evidence="2">BE80</strain>
    </source>
</reference>
<dbReference type="Pfam" id="PF13302">
    <property type="entry name" value="Acetyltransf_3"/>
    <property type="match status" value="1"/>
</dbReference>
<feature type="domain" description="N-acetyltransferase" evidence="1">
    <location>
        <begin position="9"/>
        <end position="147"/>
    </location>
</feature>
<dbReference type="EMBL" id="JAVDTR010000005">
    <property type="protein sequence ID" value="MDR6723664.1"/>
    <property type="molecule type" value="Genomic_DNA"/>
</dbReference>
<comment type="caution">
    <text evidence="2">The sequence shown here is derived from an EMBL/GenBank/DDBJ whole genome shotgun (WGS) entry which is preliminary data.</text>
</comment>
<evidence type="ECO:0000259" key="1">
    <source>
        <dbReference type="PROSITE" id="PS51186"/>
    </source>
</evidence>
<feature type="domain" description="N-acetyltransferase" evidence="1">
    <location>
        <begin position="168"/>
        <end position="313"/>
    </location>
</feature>
<organism evidence="2 3">
    <name type="scientific">Paenibacillus amylolyticus</name>
    <dbReference type="NCBI Taxonomy" id="1451"/>
    <lineage>
        <taxon>Bacteria</taxon>
        <taxon>Bacillati</taxon>
        <taxon>Bacillota</taxon>
        <taxon>Bacilli</taxon>
        <taxon>Bacillales</taxon>
        <taxon>Paenibacillaceae</taxon>
        <taxon>Paenibacillus</taxon>
    </lineage>
</organism>
<dbReference type="GO" id="GO:0005737">
    <property type="term" value="C:cytoplasm"/>
    <property type="evidence" value="ECO:0007669"/>
    <property type="project" value="TreeGrafter"/>
</dbReference>
<protein>
    <submittedName>
        <fullName evidence="2">RimJ/RimL family protein N-acetyltransferase</fullName>
    </submittedName>
</protein>
<dbReference type="PANTHER" id="PTHR43792:SF9">
    <property type="entry name" value="RIBOSOMAL-PROTEIN-ALANINE ACETYLTRANSFERASE"/>
    <property type="match status" value="1"/>
</dbReference>
<dbReference type="InterPro" id="IPR016181">
    <property type="entry name" value="Acyl_CoA_acyltransferase"/>
</dbReference>
<evidence type="ECO:0000313" key="2">
    <source>
        <dbReference type="EMBL" id="MDR6723664.1"/>
    </source>
</evidence>
<dbReference type="Proteomes" id="UP001254832">
    <property type="component" value="Unassembled WGS sequence"/>
</dbReference>
<dbReference type="AlphaFoldDB" id="A0AAP5LQQ3"/>
<dbReference type="PANTHER" id="PTHR43792">
    <property type="entry name" value="GNAT FAMILY, PUTATIVE (AFU_ORTHOLOGUE AFUA_3G00765)-RELATED-RELATED"/>
    <property type="match status" value="1"/>
</dbReference>
<proteinExistence type="predicted"/>
<gene>
    <name evidence="2" type="ORF">J2W91_002126</name>
</gene>
<dbReference type="GO" id="GO:0008999">
    <property type="term" value="F:protein-N-terminal-alanine acetyltransferase activity"/>
    <property type="evidence" value="ECO:0007669"/>
    <property type="project" value="TreeGrafter"/>
</dbReference>
<dbReference type="PROSITE" id="PS51186">
    <property type="entry name" value="GNAT"/>
    <property type="match status" value="2"/>
</dbReference>